<dbReference type="EMBL" id="AEXC02001301">
    <property type="protein sequence ID" value="KFH14062.1"/>
    <property type="molecule type" value="Genomic_DNA"/>
</dbReference>
<dbReference type="Proteomes" id="UP000028821">
    <property type="component" value="Unassembled WGS sequence"/>
</dbReference>
<evidence type="ECO:0000313" key="2">
    <source>
        <dbReference type="EMBL" id="KFH14062.1"/>
    </source>
</evidence>
<keyword evidence="1" id="KW-0812">Transmembrane</keyword>
<dbReference type="AlphaFoldDB" id="A0A086QN80"/>
<comment type="caution">
    <text evidence="2">The sequence shown here is derived from an EMBL/GenBank/DDBJ whole genome shotgun (WGS) entry which is preliminary data.</text>
</comment>
<evidence type="ECO:0000256" key="1">
    <source>
        <dbReference type="SAM" id="Phobius"/>
    </source>
</evidence>
<feature type="transmembrane region" description="Helical" evidence="1">
    <location>
        <begin position="12"/>
        <end position="30"/>
    </location>
</feature>
<evidence type="ECO:0000313" key="3">
    <source>
        <dbReference type="Proteomes" id="UP000028821"/>
    </source>
</evidence>
<dbReference type="VEuPathDB" id="ToxoDB:TGMAS_263660B"/>
<keyword evidence="1" id="KW-1133">Transmembrane helix</keyword>
<proteinExistence type="predicted"/>
<sequence>LVSLALRSVASLYTIPGSFIVATGFLCIFIQKTVEDETMKDNLEKVTALFTSPRH</sequence>
<gene>
    <name evidence="2" type="ORF">TGMAS_263660B</name>
</gene>
<reference evidence="2 3" key="1">
    <citation type="submission" date="2014-04" db="EMBL/GenBank/DDBJ databases">
        <authorList>
            <person name="Sibley D."/>
            <person name="Venepally P."/>
            <person name="Karamycheva S."/>
            <person name="Hadjithomas M."/>
            <person name="Khan A."/>
            <person name="Brunk B."/>
            <person name="Roos D."/>
            <person name="Caler E."/>
            <person name="Lorenzi H."/>
        </authorList>
    </citation>
    <scope>NUCLEOTIDE SEQUENCE [LARGE SCALE GENOMIC DNA]</scope>
    <source>
        <strain evidence="2 3">MAS</strain>
    </source>
</reference>
<accession>A0A086QN80</accession>
<name>A0A086QN80_TOXGO</name>
<feature type="non-terminal residue" evidence="2">
    <location>
        <position position="1"/>
    </location>
</feature>
<keyword evidence="1" id="KW-0472">Membrane</keyword>
<protein>
    <submittedName>
        <fullName evidence="2">Uncharacterized protein</fullName>
    </submittedName>
</protein>
<organism evidence="2 3">
    <name type="scientific">Toxoplasma gondii MAS</name>
    <dbReference type="NCBI Taxonomy" id="943118"/>
    <lineage>
        <taxon>Eukaryota</taxon>
        <taxon>Sar</taxon>
        <taxon>Alveolata</taxon>
        <taxon>Apicomplexa</taxon>
        <taxon>Conoidasida</taxon>
        <taxon>Coccidia</taxon>
        <taxon>Eucoccidiorida</taxon>
        <taxon>Eimeriorina</taxon>
        <taxon>Sarcocystidae</taxon>
        <taxon>Toxoplasma</taxon>
    </lineage>
</organism>